<dbReference type="InterPro" id="IPR029062">
    <property type="entry name" value="Class_I_gatase-like"/>
</dbReference>
<dbReference type="RefSeq" id="WP_265787004.1">
    <property type="nucleotide sequence ID" value="NZ_BAABRS010000001.1"/>
</dbReference>
<dbReference type="Gene3D" id="3.40.50.880">
    <property type="match status" value="1"/>
</dbReference>
<keyword evidence="3" id="KW-1185">Reference proteome</keyword>
<dbReference type="InterPro" id="IPR011330">
    <property type="entry name" value="Glyco_hydro/deAcase_b/a-brl"/>
</dbReference>
<comment type="caution">
    <text evidence="2">The sequence shown here is derived from an EMBL/GenBank/DDBJ whole genome shotgun (WGS) entry which is preliminary data.</text>
</comment>
<sequence length="697" mass="78745">MRFITHSILLMGIGLLFGVSNINVQNFERSVAVLEINNEQTGNPDLAKTLSVRYMAEVAGVPFEITQNFERAIEHSVLIATEGFNETNLSNVERDILRNYVDNGGVLISPNFKDSNLFDVFGIHNEEYSRSRKSITFEVDEFDQIYQLFNEPREEQVPLGSQSTENVILSRAYFQDGAEILATFDDGNPAITRNSYGEGYAYAIGISFRDVIVRNQLGLDFSANRDYSNAFEPGADVYSLMLRGIFAEHIPFLVWKHTSPSNTSSSVILTHDVDSESSMKVMNRFAEFQNGRGITATYFITTHYIHDALDGDYYTAYRDSIAKLDEQGQNIGSHAVGHFPDFDNLPVGNLGETKSSYNPTHSNGETQGATLAGELEVSKNLLSQDASQDQKIQSFRAPHLLFHDKLINMLDTLDYKYNSTFSANNIMTSFPYYSLKDRSFSGEETGLLEIPLTISDVIDGEFDGNNYEEVVSLWLEVTKKYDANSSPTVLLIHPNRDYKLRALKNYLDRLPPDMGIESIESFGQFWNQRNKVRFESYLENNTLNIHLLNKVPEFNRISFKIENGMELDEVHVYDTEGSQLSLQSEQSDNGSLLVYTMQESDETSESDSLPKPVVLYPNYPNPFSGTTTIPYDLKEDSNVTLEIYTILGEKIVVLVDEDREKGPHWVDFNAENLSSGIYLYKLKVNSYVGTGKLTLIK</sequence>
<accession>A0ABT3PUU8</accession>
<dbReference type="Proteomes" id="UP001207337">
    <property type="component" value="Unassembled WGS sequence"/>
</dbReference>
<evidence type="ECO:0000313" key="2">
    <source>
        <dbReference type="EMBL" id="MCW9711629.1"/>
    </source>
</evidence>
<dbReference type="Gene3D" id="3.20.20.370">
    <property type="entry name" value="Glycoside hydrolase/deacetylase"/>
    <property type="match status" value="1"/>
</dbReference>
<dbReference type="Pfam" id="PF18962">
    <property type="entry name" value="Por_Secre_tail"/>
    <property type="match status" value="1"/>
</dbReference>
<gene>
    <name evidence="2" type="ORF">LQ318_01820</name>
</gene>
<dbReference type="Gene3D" id="2.60.40.4070">
    <property type="match status" value="1"/>
</dbReference>
<organism evidence="2 3">
    <name type="scientific">Fodinibius salicampi</name>
    <dbReference type="NCBI Taxonomy" id="1920655"/>
    <lineage>
        <taxon>Bacteria</taxon>
        <taxon>Pseudomonadati</taxon>
        <taxon>Balneolota</taxon>
        <taxon>Balneolia</taxon>
        <taxon>Balneolales</taxon>
        <taxon>Balneolaceae</taxon>
        <taxon>Fodinibius</taxon>
    </lineage>
</organism>
<protein>
    <submittedName>
        <fullName evidence="2">T9SS type A sorting domain-containing protein</fullName>
    </submittedName>
</protein>
<reference evidence="2 3" key="1">
    <citation type="submission" date="2021-11" db="EMBL/GenBank/DDBJ databases">
        <title>Aliifidinibius sp. nov., a new bacterium isolated from saline soil.</title>
        <authorList>
            <person name="Galisteo C."/>
            <person name="De La Haba R."/>
            <person name="Sanchez-Porro C."/>
            <person name="Ventosa A."/>
        </authorList>
    </citation>
    <scope>NUCLEOTIDE SEQUENCE [LARGE SCALE GENOMIC DNA]</scope>
    <source>
        <strain evidence="2 3">KACC 190600</strain>
    </source>
</reference>
<dbReference type="InterPro" id="IPR026444">
    <property type="entry name" value="Secre_tail"/>
</dbReference>
<name>A0ABT3PUU8_9BACT</name>
<proteinExistence type="predicted"/>
<dbReference type="EMBL" id="JAJNDC010000001">
    <property type="protein sequence ID" value="MCW9711629.1"/>
    <property type="molecule type" value="Genomic_DNA"/>
</dbReference>
<feature type="domain" description="Secretion system C-terminal sorting" evidence="1">
    <location>
        <begin position="619"/>
        <end position="688"/>
    </location>
</feature>
<dbReference type="NCBIfam" id="TIGR04183">
    <property type="entry name" value="Por_Secre_tail"/>
    <property type="match status" value="1"/>
</dbReference>
<evidence type="ECO:0000313" key="3">
    <source>
        <dbReference type="Proteomes" id="UP001207337"/>
    </source>
</evidence>
<dbReference type="SUPFAM" id="SSF52317">
    <property type="entry name" value="Class I glutamine amidotransferase-like"/>
    <property type="match status" value="1"/>
</dbReference>
<evidence type="ECO:0000259" key="1">
    <source>
        <dbReference type="Pfam" id="PF18962"/>
    </source>
</evidence>
<dbReference type="SUPFAM" id="SSF88713">
    <property type="entry name" value="Glycoside hydrolase/deacetylase"/>
    <property type="match status" value="1"/>
</dbReference>